<accession>A0A084J8F3</accession>
<dbReference type="NCBIfam" id="NF038403">
    <property type="entry name" value="perm_prefix_1"/>
    <property type="match status" value="1"/>
</dbReference>
<keyword evidence="1" id="KW-0812">Transmembrane</keyword>
<dbReference type="AlphaFoldDB" id="A0A084J8F3"/>
<feature type="transmembrane region" description="Helical" evidence="1">
    <location>
        <begin position="223"/>
        <end position="244"/>
    </location>
</feature>
<gene>
    <name evidence="2" type="ORF">IO99_16050</name>
</gene>
<evidence type="ECO:0008006" key="4">
    <source>
        <dbReference type="Google" id="ProtNLM"/>
    </source>
</evidence>
<evidence type="ECO:0000256" key="1">
    <source>
        <dbReference type="SAM" id="Phobius"/>
    </source>
</evidence>
<protein>
    <recommendedName>
        <fullName evidence="4">Beta-carotene 15,15'-monooxygenase</fullName>
    </recommendedName>
</protein>
<name>A0A084J8F3_9CLOT</name>
<comment type="caution">
    <text evidence="2">The sequence shown here is derived from an EMBL/GenBank/DDBJ whole genome shotgun (WGS) entry which is preliminary data.</text>
</comment>
<evidence type="ECO:0000313" key="3">
    <source>
        <dbReference type="Proteomes" id="UP000028542"/>
    </source>
</evidence>
<keyword evidence="3" id="KW-1185">Reference proteome</keyword>
<dbReference type="Proteomes" id="UP000028542">
    <property type="component" value="Unassembled WGS sequence"/>
</dbReference>
<dbReference type="InterPro" id="IPR047928">
    <property type="entry name" value="Perm_prefix_1"/>
</dbReference>
<feature type="transmembrane region" description="Helical" evidence="1">
    <location>
        <begin position="297"/>
        <end position="322"/>
    </location>
</feature>
<evidence type="ECO:0000313" key="2">
    <source>
        <dbReference type="EMBL" id="KEZ85237.1"/>
    </source>
</evidence>
<dbReference type="EMBL" id="JPMD01000039">
    <property type="protein sequence ID" value="KEZ85237.1"/>
    <property type="molecule type" value="Genomic_DNA"/>
</dbReference>
<feature type="transmembrane region" description="Helical" evidence="1">
    <location>
        <begin position="195"/>
        <end position="217"/>
    </location>
</feature>
<feature type="transmembrane region" description="Helical" evidence="1">
    <location>
        <begin position="138"/>
        <end position="157"/>
    </location>
</feature>
<dbReference type="RefSeq" id="WP_035134986.1">
    <property type="nucleotide sequence ID" value="NZ_JPMD01000039.1"/>
</dbReference>
<keyword evidence="1" id="KW-1133">Transmembrane helix</keyword>
<reference evidence="2 3" key="1">
    <citation type="submission" date="2014-07" db="EMBL/GenBank/DDBJ databases">
        <title>Draft genome of Clostridium sulfidigenes 113A isolated from sediments associated with methane hydrate from Krishna Godavari basin.</title>
        <authorList>
            <person name="Honkalas V.S."/>
            <person name="Dabir A.P."/>
            <person name="Arora P."/>
            <person name="Dhakephalkar P.K."/>
        </authorList>
    </citation>
    <scope>NUCLEOTIDE SEQUENCE [LARGE SCALE GENOMIC DNA]</scope>
    <source>
        <strain evidence="2 3">113A</strain>
    </source>
</reference>
<feature type="transmembrane region" description="Helical" evidence="1">
    <location>
        <begin position="99"/>
        <end position="126"/>
    </location>
</feature>
<sequence>METIRNYLENIFSSLPKSAEIIKLKDELLSNMEEKYWELKESGKTENEAIGIVISEFGNIDELIKELGIENRKQLDNIPTITMEEAENYMRDKVKYGKLIAVGVMLCILAPAILMFTHNIIIGGVFGTEINVETLEGLSVIPLFILIAIAVGLFIYAGTQLDKYKYLEDDFICPLHVQQRVKIKKEEFSSNFTKLNIIGVTLCVLSPVALIGISAIGGYDNDILSNYGAIVLLIMVAIAVFIFVRVGNINNSYNALLQIEEYSSKCKENNTAIGDVASVVWPIATAIFLIWGLGFNGWHICWIIFPITGILFGAFSGLYALIKRNNKR</sequence>
<organism evidence="2 3">
    <name type="scientific">Clostridium sulfidigenes</name>
    <dbReference type="NCBI Taxonomy" id="318464"/>
    <lineage>
        <taxon>Bacteria</taxon>
        <taxon>Bacillati</taxon>
        <taxon>Bacillota</taxon>
        <taxon>Clostridia</taxon>
        <taxon>Eubacteriales</taxon>
        <taxon>Clostridiaceae</taxon>
        <taxon>Clostridium</taxon>
    </lineage>
</organism>
<proteinExistence type="predicted"/>
<feature type="transmembrane region" description="Helical" evidence="1">
    <location>
        <begin position="272"/>
        <end position="291"/>
    </location>
</feature>
<dbReference type="eggNOG" id="COG1396">
    <property type="taxonomic scope" value="Bacteria"/>
</dbReference>
<dbReference type="STRING" id="318464.IO99_16050"/>
<keyword evidence="1" id="KW-0472">Membrane</keyword>